<accession>A0ACB8U9Y1</accession>
<evidence type="ECO:0000313" key="2">
    <source>
        <dbReference type="Proteomes" id="UP001055072"/>
    </source>
</evidence>
<proteinExistence type="predicted"/>
<evidence type="ECO:0000313" key="1">
    <source>
        <dbReference type="EMBL" id="KAI0091207.1"/>
    </source>
</evidence>
<dbReference type="EMBL" id="MU274906">
    <property type="protein sequence ID" value="KAI0091207.1"/>
    <property type="molecule type" value="Genomic_DNA"/>
</dbReference>
<protein>
    <submittedName>
        <fullName evidence="1">Uncharacterized protein</fullName>
    </submittedName>
</protein>
<dbReference type="Proteomes" id="UP001055072">
    <property type="component" value="Unassembled WGS sequence"/>
</dbReference>
<keyword evidence="2" id="KW-1185">Reference proteome</keyword>
<comment type="caution">
    <text evidence="1">The sequence shown here is derived from an EMBL/GenBank/DDBJ whole genome shotgun (WGS) entry which is preliminary data.</text>
</comment>
<gene>
    <name evidence="1" type="ORF">BDY19DRAFT_689234</name>
</gene>
<name>A0ACB8U9Y1_9APHY</name>
<sequence>MNTDEFLLLPQDDDNLHFQAVGGESSPGGGTGTATYSSAGDDELYLERLQALYEKQIGEIHAFARREGRAYKDVQKTIARWYSQTLFDSLSNPQDSVNHEERNTKLSTIMRMISDALESLEVVSGHQSFFLIVNPNDESDQGFLGGTILGREFWRGHRGCGAAGALAFNLFCQKAAHPNVSNSSVAGTTHVLQQPQPVPTQPIGIVPYPTHPHGEAPKKNLASTVKAEVYASVRNAIRTVTGRRNAEMKWSNHERLVEAYGVRLEGWPPSVPKQNPSTLSVTQNKEILQVLQNGSMRFVSVKSTTLEPRDRGTDDANAKAQREKDIFEDTVDFSAGLGEGEMSEGGRIGSSPEFVVGSSHNVSERSLNLVMQHDRDAVTNTLSLPMIMAAREDGNNGASFEPVSNPMSLDAKVRDEEDSIGIRKRRRMEDMGDNVI</sequence>
<reference evidence="1" key="1">
    <citation type="journal article" date="2021" name="Environ. Microbiol.">
        <title>Gene family expansions and transcriptome signatures uncover fungal adaptations to wood decay.</title>
        <authorList>
            <person name="Hage H."/>
            <person name="Miyauchi S."/>
            <person name="Viragh M."/>
            <person name="Drula E."/>
            <person name="Min B."/>
            <person name="Chaduli D."/>
            <person name="Navarro D."/>
            <person name="Favel A."/>
            <person name="Norest M."/>
            <person name="Lesage-Meessen L."/>
            <person name="Balint B."/>
            <person name="Merenyi Z."/>
            <person name="de Eugenio L."/>
            <person name="Morin E."/>
            <person name="Martinez A.T."/>
            <person name="Baldrian P."/>
            <person name="Stursova M."/>
            <person name="Martinez M.J."/>
            <person name="Novotny C."/>
            <person name="Magnuson J.K."/>
            <person name="Spatafora J.W."/>
            <person name="Maurice S."/>
            <person name="Pangilinan J."/>
            <person name="Andreopoulos W."/>
            <person name="LaButti K."/>
            <person name="Hundley H."/>
            <person name="Na H."/>
            <person name="Kuo A."/>
            <person name="Barry K."/>
            <person name="Lipzen A."/>
            <person name="Henrissat B."/>
            <person name="Riley R."/>
            <person name="Ahrendt S."/>
            <person name="Nagy L.G."/>
            <person name="Grigoriev I.V."/>
            <person name="Martin F."/>
            <person name="Rosso M.N."/>
        </authorList>
    </citation>
    <scope>NUCLEOTIDE SEQUENCE</scope>
    <source>
        <strain evidence="1">CBS 384.51</strain>
    </source>
</reference>
<organism evidence="1 2">
    <name type="scientific">Irpex rosettiformis</name>
    <dbReference type="NCBI Taxonomy" id="378272"/>
    <lineage>
        <taxon>Eukaryota</taxon>
        <taxon>Fungi</taxon>
        <taxon>Dikarya</taxon>
        <taxon>Basidiomycota</taxon>
        <taxon>Agaricomycotina</taxon>
        <taxon>Agaricomycetes</taxon>
        <taxon>Polyporales</taxon>
        <taxon>Irpicaceae</taxon>
        <taxon>Irpex</taxon>
    </lineage>
</organism>